<evidence type="ECO:0000313" key="7">
    <source>
        <dbReference type="EMBL" id="QMT17760.1"/>
    </source>
</evidence>
<gene>
    <name evidence="7" type="ORF">H1Q58_01645</name>
</gene>
<keyword evidence="4 6" id="KW-1133">Transmembrane helix</keyword>
<dbReference type="PIRSF" id="PIRSF005859">
    <property type="entry name" value="PBR"/>
    <property type="match status" value="1"/>
</dbReference>
<feature type="transmembrane region" description="Helical" evidence="6">
    <location>
        <begin position="114"/>
        <end position="130"/>
    </location>
</feature>
<feature type="transmembrane region" description="Helical" evidence="6">
    <location>
        <begin position="142"/>
        <end position="161"/>
    </location>
</feature>
<keyword evidence="8" id="KW-1185">Reference proteome</keyword>
<dbReference type="InterPro" id="IPR038330">
    <property type="entry name" value="TspO/MBR-related_sf"/>
</dbReference>
<dbReference type="RefSeq" id="WP_182092367.1">
    <property type="nucleotide sequence ID" value="NZ_CP059540.1"/>
</dbReference>
<sequence length="165" mass="18650">MEVITVNGHRRVGKLAASILVPVVGGALVGSLANSGTREQYDRLQSPSFAPPGWVFPVVWTALYKMMGVAKYRAQEIAKPQGRERQVMNPYELQLGLNFLWSFLFFKWGLRGTALIEMAALLGTIIWTAYEFYQIDKLAGRLMVPYVVWVAFALGLNYSFWQLNK</sequence>
<dbReference type="EMBL" id="CP059540">
    <property type="protein sequence ID" value="QMT17760.1"/>
    <property type="molecule type" value="Genomic_DNA"/>
</dbReference>
<comment type="subcellular location">
    <subcellularLocation>
        <location evidence="1">Membrane</location>
        <topology evidence="1">Multi-pass membrane protein</topology>
    </subcellularLocation>
</comment>
<reference evidence="7 8" key="1">
    <citation type="submission" date="2020-07" db="EMBL/GenBank/DDBJ databases">
        <title>Screening of a cold-adapted Planococcus bacterium producing protease in traditional shrimp paste and protease identification by genome sequencing.</title>
        <authorList>
            <person name="Gao R."/>
            <person name="Leng W."/>
            <person name="Chu Q."/>
            <person name="Wu X."/>
            <person name="Liu H."/>
            <person name="Li X."/>
        </authorList>
    </citation>
    <scope>NUCLEOTIDE SEQUENCE [LARGE SCALE GENOMIC DNA]</scope>
    <source>
        <strain evidence="7 8">XJ11</strain>
    </source>
</reference>
<dbReference type="Proteomes" id="UP000514716">
    <property type="component" value="Chromosome"/>
</dbReference>
<evidence type="ECO:0000256" key="1">
    <source>
        <dbReference type="ARBA" id="ARBA00004141"/>
    </source>
</evidence>
<keyword evidence="3 6" id="KW-0812">Transmembrane</keyword>
<dbReference type="AlphaFoldDB" id="A0A7D7REU9"/>
<keyword evidence="5 6" id="KW-0472">Membrane</keyword>
<evidence type="ECO:0000313" key="8">
    <source>
        <dbReference type="Proteomes" id="UP000514716"/>
    </source>
</evidence>
<comment type="similarity">
    <text evidence="2">Belongs to the TspO/BZRP family.</text>
</comment>
<dbReference type="GO" id="GO:0016020">
    <property type="term" value="C:membrane"/>
    <property type="evidence" value="ECO:0007669"/>
    <property type="project" value="UniProtKB-SubCell"/>
</dbReference>
<organism evidence="7 8">
    <name type="scientific">Planococcus maritimus</name>
    <dbReference type="NCBI Taxonomy" id="192421"/>
    <lineage>
        <taxon>Bacteria</taxon>
        <taxon>Bacillati</taxon>
        <taxon>Bacillota</taxon>
        <taxon>Bacilli</taxon>
        <taxon>Bacillales</taxon>
        <taxon>Caryophanaceae</taxon>
        <taxon>Planococcus</taxon>
    </lineage>
</organism>
<accession>A0A7D7REU9</accession>
<proteinExistence type="inferred from homology"/>
<dbReference type="Gene3D" id="1.20.1260.100">
    <property type="entry name" value="TspO/MBR protein"/>
    <property type="match status" value="1"/>
</dbReference>
<feature type="transmembrane region" description="Helical" evidence="6">
    <location>
        <begin position="12"/>
        <end position="33"/>
    </location>
</feature>
<dbReference type="GO" id="GO:0033013">
    <property type="term" value="P:tetrapyrrole metabolic process"/>
    <property type="evidence" value="ECO:0007669"/>
    <property type="project" value="UniProtKB-ARBA"/>
</dbReference>
<dbReference type="PANTHER" id="PTHR10057:SF0">
    <property type="entry name" value="TRANSLOCATOR PROTEIN"/>
    <property type="match status" value="1"/>
</dbReference>
<dbReference type="KEGG" id="pdec:H1Q58_01645"/>
<evidence type="ECO:0000256" key="3">
    <source>
        <dbReference type="ARBA" id="ARBA00022692"/>
    </source>
</evidence>
<evidence type="ECO:0000256" key="6">
    <source>
        <dbReference type="SAM" id="Phobius"/>
    </source>
</evidence>
<evidence type="ECO:0000256" key="4">
    <source>
        <dbReference type="ARBA" id="ARBA00022989"/>
    </source>
</evidence>
<evidence type="ECO:0000256" key="2">
    <source>
        <dbReference type="ARBA" id="ARBA00007524"/>
    </source>
</evidence>
<name>A0A7D7REU9_PLAMR</name>
<dbReference type="InterPro" id="IPR004307">
    <property type="entry name" value="TspO_MBR"/>
</dbReference>
<dbReference type="Pfam" id="PF03073">
    <property type="entry name" value="TspO_MBR"/>
    <property type="match status" value="1"/>
</dbReference>
<evidence type="ECO:0000256" key="5">
    <source>
        <dbReference type="ARBA" id="ARBA00023136"/>
    </source>
</evidence>
<dbReference type="PANTHER" id="PTHR10057">
    <property type="entry name" value="PERIPHERAL-TYPE BENZODIAZEPINE RECEPTOR"/>
    <property type="match status" value="1"/>
</dbReference>
<protein>
    <submittedName>
        <fullName evidence="7">Tryptophan-rich sensory protein</fullName>
    </submittedName>
</protein>
<dbReference type="CDD" id="cd15904">
    <property type="entry name" value="TSPO_MBR"/>
    <property type="match status" value="1"/>
</dbReference>
<dbReference type="FunFam" id="1.20.1260.100:FF:000001">
    <property type="entry name" value="translocator protein 2"/>
    <property type="match status" value="1"/>
</dbReference>